<dbReference type="InterPro" id="IPR003018">
    <property type="entry name" value="GAF"/>
</dbReference>
<proteinExistence type="predicted"/>
<dbReference type="SUPFAM" id="SSF55781">
    <property type="entry name" value="GAF domain-like"/>
    <property type="match status" value="1"/>
</dbReference>
<gene>
    <name evidence="2" type="ORF">M5X09_12630</name>
</gene>
<sequence>MHDEPNFDYQQEIDILRKRFDFDFVSIALVQPAENQFVLTWQYASGNLNNRFKRIVLHSGKGIAGMVFKTGKPMLIKNVNTDLDPKDMFNYPIIVSEQLQSLGAVPLWKNSRVAGVLLVGFRCENQLTESLLRAFQQGIEPNFGPCLTREMVEQ</sequence>
<dbReference type="EMBL" id="JAMDLW010000015">
    <property type="protein sequence ID" value="MCY9520518.1"/>
    <property type="molecule type" value="Genomic_DNA"/>
</dbReference>
<evidence type="ECO:0000313" key="2">
    <source>
        <dbReference type="EMBL" id="MCY9520518.1"/>
    </source>
</evidence>
<dbReference type="InterPro" id="IPR029016">
    <property type="entry name" value="GAF-like_dom_sf"/>
</dbReference>
<reference evidence="2 3" key="1">
    <citation type="submission" date="2022-05" db="EMBL/GenBank/DDBJ databases">
        <title>Genome Sequencing of Bee-Associated Microbes.</title>
        <authorList>
            <person name="Dunlap C."/>
        </authorList>
    </citation>
    <scope>NUCLEOTIDE SEQUENCE [LARGE SCALE GENOMIC DNA]</scope>
    <source>
        <strain evidence="2 3">NRRL NRS-1438</strain>
    </source>
</reference>
<organism evidence="2 3">
    <name type="scientific">Paenibacillus apiarius</name>
    <dbReference type="NCBI Taxonomy" id="46240"/>
    <lineage>
        <taxon>Bacteria</taxon>
        <taxon>Bacillati</taxon>
        <taxon>Bacillota</taxon>
        <taxon>Bacilli</taxon>
        <taxon>Bacillales</taxon>
        <taxon>Paenibacillaceae</taxon>
        <taxon>Paenibacillus</taxon>
    </lineage>
</organism>
<dbReference type="Pfam" id="PF13185">
    <property type="entry name" value="GAF_2"/>
    <property type="match status" value="1"/>
</dbReference>
<evidence type="ECO:0000259" key="1">
    <source>
        <dbReference type="Pfam" id="PF13185"/>
    </source>
</evidence>
<feature type="domain" description="GAF" evidence="1">
    <location>
        <begin position="14"/>
        <end position="136"/>
    </location>
</feature>
<keyword evidence="3" id="KW-1185">Reference proteome</keyword>
<dbReference type="RefSeq" id="WP_087431882.1">
    <property type="nucleotide sequence ID" value="NZ_JAMDLV010000010.1"/>
</dbReference>
<name>A0ABT4DW64_9BACL</name>
<protein>
    <submittedName>
        <fullName evidence="2">GAF domain-containing protein</fullName>
    </submittedName>
</protein>
<evidence type="ECO:0000313" key="3">
    <source>
        <dbReference type="Proteomes" id="UP001207626"/>
    </source>
</evidence>
<comment type="caution">
    <text evidence="2">The sequence shown here is derived from an EMBL/GenBank/DDBJ whole genome shotgun (WGS) entry which is preliminary data.</text>
</comment>
<dbReference type="Gene3D" id="3.30.450.40">
    <property type="match status" value="1"/>
</dbReference>
<dbReference type="Proteomes" id="UP001207626">
    <property type="component" value="Unassembled WGS sequence"/>
</dbReference>
<accession>A0ABT4DW64</accession>